<organism evidence="2 3">
    <name type="scientific">Streptomyces antimycoticus</name>
    <dbReference type="NCBI Taxonomy" id="68175"/>
    <lineage>
        <taxon>Bacteria</taxon>
        <taxon>Bacillati</taxon>
        <taxon>Actinomycetota</taxon>
        <taxon>Actinomycetes</taxon>
        <taxon>Kitasatosporales</taxon>
        <taxon>Streptomycetaceae</taxon>
        <taxon>Streptomyces</taxon>
        <taxon>Streptomyces violaceusniger group</taxon>
    </lineage>
</organism>
<accession>A0A499ULI5</accession>
<gene>
    <name evidence="2" type="ORF">SSPO_055530</name>
</gene>
<dbReference type="Proteomes" id="UP000463951">
    <property type="component" value="Chromosome"/>
</dbReference>
<name>A0A499ULI5_9ACTN</name>
<feature type="compositionally biased region" description="Basic residues" evidence="1">
    <location>
        <begin position="38"/>
        <end position="49"/>
    </location>
</feature>
<evidence type="ECO:0000313" key="3">
    <source>
        <dbReference type="Proteomes" id="UP000463951"/>
    </source>
</evidence>
<evidence type="ECO:0000256" key="1">
    <source>
        <dbReference type="SAM" id="MobiDB-lite"/>
    </source>
</evidence>
<sequence length="151" mass="15820">MTDGKDTAGDVPICPRPVKIIGRGTHPGQGTHAPAHARSVHALRPHRARITAASGPHHGRTEPAPTTPHSHHNRTQPAPTTPDSHHNRTQPASRPNRARARARAREVAGRLADPVKSALGQRTADSGSRPGAAATRALRSAAIGQLSPSVD</sequence>
<reference evidence="2 3" key="1">
    <citation type="journal article" date="2020" name="Int. J. Syst. Evol. Microbiol.">
        <title>Reclassification of Streptomyces castelarensis and Streptomyces sporoclivatus as later heterotypic synonyms of Streptomyces antimycoticus.</title>
        <authorList>
            <person name="Komaki H."/>
            <person name="Tamura T."/>
        </authorList>
    </citation>
    <scope>NUCLEOTIDE SEQUENCE [LARGE SCALE GENOMIC DNA]</scope>
    <source>
        <strain evidence="2 3">NBRC 100767</strain>
    </source>
</reference>
<feature type="region of interest" description="Disordered" evidence="1">
    <location>
        <begin position="1"/>
        <end position="135"/>
    </location>
</feature>
<evidence type="ECO:0000313" key="2">
    <source>
        <dbReference type="EMBL" id="BBJ42835.1"/>
    </source>
</evidence>
<dbReference type="AlphaFoldDB" id="A0A499ULI5"/>
<dbReference type="EMBL" id="AP019620">
    <property type="protein sequence ID" value="BBJ42835.1"/>
    <property type="molecule type" value="Genomic_DNA"/>
</dbReference>
<proteinExistence type="predicted"/>
<protein>
    <submittedName>
        <fullName evidence="2">Uncharacterized protein</fullName>
    </submittedName>
</protein>